<dbReference type="AlphaFoldDB" id="A0A6J3LYX2"/>
<evidence type="ECO:0000313" key="2">
    <source>
        <dbReference type="Proteomes" id="UP000504637"/>
    </source>
</evidence>
<accession>A0A6J3LYX2</accession>
<dbReference type="Proteomes" id="UP000504637">
    <property type="component" value="Unplaced"/>
</dbReference>
<dbReference type="GeneID" id="54360048"/>
<gene>
    <name evidence="3" type="ORF">K489DRAFT_33968</name>
</gene>
<dbReference type="RefSeq" id="XP_033457525.1">
    <property type="nucleotide sequence ID" value="XM_033602248.1"/>
</dbReference>
<evidence type="ECO:0000256" key="1">
    <source>
        <dbReference type="SAM" id="Phobius"/>
    </source>
</evidence>
<keyword evidence="1" id="KW-0472">Membrane</keyword>
<keyword evidence="1" id="KW-0812">Transmembrane</keyword>
<name>A0A6J3LYX2_9PEZI</name>
<organism evidence="3">
    <name type="scientific">Dissoconium aciculare CBS 342.82</name>
    <dbReference type="NCBI Taxonomy" id="1314786"/>
    <lineage>
        <taxon>Eukaryota</taxon>
        <taxon>Fungi</taxon>
        <taxon>Dikarya</taxon>
        <taxon>Ascomycota</taxon>
        <taxon>Pezizomycotina</taxon>
        <taxon>Dothideomycetes</taxon>
        <taxon>Dothideomycetidae</taxon>
        <taxon>Mycosphaerellales</taxon>
        <taxon>Dissoconiaceae</taxon>
        <taxon>Dissoconium</taxon>
    </lineage>
</organism>
<sequence length="158" mass="17506">MVCGDSLTATGRNGRDSLAREREMMSLTSLSSEFPHIQLQDRTAETWHRRAIMTESHRPRLHLVPAASMNAEKIQPTTASSCLRSAVDFACLYLIVLVSIGVVVGVGVDSVPPIGSVVTQSWLMIPTLYLKLNNASMIIRVYQVSDDGNFLNHWQCFT</sequence>
<reference evidence="3" key="3">
    <citation type="submission" date="2025-08" db="UniProtKB">
        <authorList>
            <consortium name="RefSeq"/>
        </authorList>
    </citation>
    <scope>IDENTIFICATION</scope>
    <source>
        <strain evidence="3">CBS 342.82</strain>
    </source>
</reference>
<proteinExistence type="predicted"/>
<feature type="transmembrane region" description="Helical" evidence="1">
    <location>
        <begin position="90"/>
        <end position="108"/>
    </location>
</feature>
<keyword evidence="2" id="KW-1185">Reference proteome</keyword>
<reference evidence="3" key="2">
    <citation type="submission" date="2020-04" db="EMBL/GenBank/DDBJ databases">
        <authorList>
            <consortium name="NCBI Genome Project"/>
        </authorList>
    </citation>
    <scope>NUCLEOTIDE SEQUENCE</scope>
    <source>
        <strain evidence="3">CBS 342.82</strain>
    </source>
</reference>
<evidence type="ECO:0000313" key="3">
    <source>
        <dbReference type="RefSeq" id="XP_033457525.1"/>
    </source>
</evidence>
<protein>
    <submittedName>
        <fullName evidence="3">Uncharacterized protein</fullName>
    </submittedName>
</protein>
<reference evidence="3" key="1">
    <citation type="submission" date="2020-01" db="EMBL/GenBank/DDBJ databases">
        <authorList>
            <consortium name="DOE Joint Genome Institute"/>
            <person name="Haridas S."/>
            <person name="Albert R."/>
            <person name="Binder M."/>
            <person name="Bloem J."/>
            <person name="Labutti K."/>
            <person name="Salamov A."/>
            <person name="Andreopoulos B."/>
            <person name="Baker S.E."/>
            <person name="Barry K."/>
            <person name="Bills G."/>
            <person name="Bluhm B.H."/>
            <person name="Cannon C."/>
            <person name="Castanera R."/>
            <person name="Culley D.E."/>
            <person name="Daum C."/>
            <person name="Ezra D."/>
            <person name="Gonzalez J.B."/>
            <person name="Henrissat B."/>
            <person name="Kuo A."/>
            <person name="Liang C."/>
            <person name="Lipzen A."/>
            <person name="Lutzoni F."/>
            <person name="Magnuson J."/>
            <person name="Mondo S."/>
            <person name="Nolan M."/>
            <person name="Ohm R."/>
            <person name="Pangilinan J."/>
            <person name="Park H.-J."/>
            <person name="Ramirez L."/>
            <person name="Alfaro M."/>
            <person name="Sun H."/>
            <person name="Tritt A."/>
            <person name="Yoshinaga Y."/>
            <person name="Zwiers L.-H."/>
            <person name="Turgeon B.G."/>
            <person name="Goodwin S.B."/>
            <person name="Spatafora J.W."/>
            <person name="Crous P.W."/>
            <person name="Grigoriev I.V."/>
        </authorList>
    </citation>
    <scope>NUCLEOTIDE SEQUENCE</scope>
    <source>
        <strain evidence="3">CBS 342.82</strain>
    </source>
</reference>
<keyword evidence="1" id="KW-1133">Transmembrane helix</keyword>